<evidence type="ECO:0000313" key="2">
    <source>
        <dbReference type="Proteomes" id="UP000182178"/>
    </source>
</evidence>
<gene>
    <name evidence="1" type="ORF">Ga0061061_11736</name>
</gene>
<comment type="caution">
    <text evidence="1">The sequence shown here is derived from an EMBL/GenBank/DDBJ whole genome shotgun (WGS) entry which is preliminary data.</text>
</comment>
<keyword evidence="2" id="KW-1185">Reference proteome</keyword>
<dbReference type="RefSeq" id="WP_055461011.1">
    <property type="nucleotide sequence ID" value="NZ_CYHC01000017.1"/>
</dbReference>
<name>A0ABP2ACH3_9HYPH</name>
<evidence type="ECO:0000313" key="1">
    <source>
        <dbReference type="EMBL" id="CUA90990.1"/>
    </source>
</evidence>
<proteinExistence type="predicted"/>
<dbReference type="EMBL" id="CYHC01000017">
    <property type="protein sequence ID" value="CUA90990.1"/>
    <property type="molecule type" value="Genomic_DNA"/>
</dbReference>
<accession>A0ABP2ACH3</accession>
<protein>
    <submittedName>
        <fullName evidence="1">Uncharacterized protein</fullName>
    </submittedName>
</protein>
<dbReference type="Pfam" id="PF23835">
    <property type="entry name" value="DUF7205"/>
    <property type="match status" value="1"/>
</dbReference>
<reference evidence="1 2" key="1">
    <citation type="submission" date="2015-08" db="EMBL/GenBank/DDBJ databases">
        <authorList>
            <person name="Varghese N."/>
        </authorList>
    </citation>
    <scope>NUCLEOTIDE SEQUENCE [LARGE SCALE GENOMIC DNA]</scope>
    <source>
        <strain evidence="1 2">DSM 18167</strain>
    </source>
</reference>
<sequence length="64" mass="7204">MKDIFGVTLEVGQTVAACIQPYRNRYDLIPATVIGFTPKMVRLDDGRGRHYLISHYKLAVVKPA</sequence>
<dbReference type="Proteomes" id="UP000182178">
    <property type="component" value="Unassembled WGS sequence"/>
</dbReference>
<organism evidence="1 2">
    <name type="scientific">Chelatococcus sambhunathii</name>
    <dbReference type="NCBI Taxonomy" id="363953"/>
    <lineage>
        <taxon>Bacteria</taxon>
        <taxon>Pseudomonadati</taxon>
        <taxon>Pseudomonadota</taxon>
        <taxon>Alphaproteobacteria</taxon>
        <taxon>Hyphomicrobiales</taxon>
        <taxon>Chelatococcaceae</taxon>
        <taxon>Chelatococcus</taxon>
    </lineage>
</organism>
<dbReference type="InterPro" id="IPR055629">
    <property type="entry name" value="DUF7205"/>
</dbReference>